<dbReference type="Proteomes" id="UP000595437">
    <property type="component" value="Chromosome 6"/>
</dbReference>
<reference evidence="2" key="1">
    <citation type="submission" date="2021-01" db="EMBL/GenBank/DDBJ databases">
        <title>Caligus Genome Assembly.</title>
        <authorList>
            <person name="Gallardo-Escarate C."/>
        </authorList>
    </citation>
    <scope>NUCLEOTIDE SEQUENCE [LARGE SCALE GENOMIC DNA]</scope>
</reference>
<protein>
    <submittedName>
        <fullName evidence="1">Uncharacterized protein</fullName>
    </submittedName>
</protein>
<keyword evidence="2" id="KW-1185">Reference proteome</keyword>
<sequence>ITITLSLNLHRSFIILLSPKPCQSPLMKAPFHVRGRGFHTGDGGFFQVIELCRS</sequence>
<evidence type="ECO:0000313" key="2">
    <source>
        <dbReference type="Proteomes" id="UP000595437"/>
    </source>
</evidence>
<feature type="non-terminal residue" evidence="1">
    <location>
        <position position="1"/>
    </location>
</feature>
<name>A0A7T8HG69_CALRO</name>
<evidence type="ECO:0000313" key="1">
    <source>
        <dbReference type="EMBL" id="QQP49265.1"/>
    </source>
</evidence>
<dbReference type="AlphaFoldDB" id="A0A7T8HG69"/>
<proteinExistence type="predicted"/>
<accession>A0A7T8HG69</accession>
<organism evidence="1 2">
    <name type="scientific">Caligus rogercresseyi</name>
    <name type="common">Sea louse</name>
    <dbReference type="NCBI Taxonomy" id="217165"/>
    <lineage>
        <taxon>Eukaryota</taxon>
        <taxon>Metazoa</taxon>
        <taxon>Ecdysozoa</taxon>
        <taxon>Arthropoda</taxon>
        <taxon>Crustacea</taxon>
        <taxon>Multicrustacea</taxon>
        <taxon>Hexanauplia</taxon>
        <taxon>Copepoda</taxon>
        <taxon>Siphonostomatoida</taxon>
        <taxon>Caligidae</taxon>
        <taxon>Caligus</taxon>
    </lineage>
</organism>
<gene>
    <name evidence="1" type="ORF">FKW44_009859</name>
</gene>
<dbReference type="EMBL" id="CP045895">
    <property type="protein sequence ID" value="QQP49265.1"/>
    <property type="molecule type" value="Genomic_DNA"/>
</dbReference>